<dbReference type="Gene3D" id="3.40.50.720">
    <property type="entry name" value="NAD(P)-binding Rossmann-like Domain"/>
    <property type="match status" value="2"/>
</dbReference>
<dbReference type="GO" id="GO:0051287">
    <property type="term" value="F:NAD binding"/>
    <property type="evidence" value="ECO:0007669"/>
    <property type="project" value="InterPro"/>
</dbReference>
<protein>
    <submittedName>
        <fullName evidence="4">Glyoxylate/hydroxypyruvate reductase A</fullName>
    </submittedName>
</protein>
<reference evidence="4 5" key="1">
    <citation type="submission" date="2017-09" db="EMBL/GenBank/DDBJ databases">
        <title>Arcobacter canalis sp. nov., a new species isolated from a water canal contaminated with urban sewage.</title>
        <authorList>
            <person name="Perez-Cataluna A."/>
            <person name="Salas-Masso N."/>
            <person name="Figueras M.J."/>
        </authorList>
    </citation>
    <scope>NUCLEOTIDE SEQUENCE [LARGE SCALE GENOMIC DNA]</scope>
    <source>
        <strain evidence="4 5">F98-3</strain>
    </source>
</reference>
<evidence type="ECO:0000313" key="4">
    <source>
        <dbReference type="EMBL" id="PHO19197.1"/>
    </source>
</evidence>
<dbReference type="InterPro" id="IPR006140">
    <property type="entry name" value="D-isomer_DH_NAD-bd"/>
</dbReference>
<dbReference type="Pfam" id="PF02826">
    <property type="entry name" value="2-Hacid_dh_C"/>
    <property type="match status" value="1"/>
</dbReference>
<keyword evidence="1" id="KW-0560">Oxidoreductase</keyword>
<organism evidence="4 5">
    <name type="scientific">Malaciobacter molluscorum LMG 25693</name>
    <dbReference type="NCBI Taxonomy" id="870501"/>
    <lineage>
        <taxon>Bacteria</taxon>
        <taxon>Pseudomonadati</taxon>
        <taxon>Campylobacterota</taxon>
        <taxon>Epsilonproteobacteria</taxon>
        <taxon>Campylobacterales</taxon>
        <taxon>Arcobacteraceae</taxon>
        <taxon>Malaciobacter</taxon>
    </lineage>
</organism>
<comment type="caution">
    <text evidence="4">The sequence shown here is derived from an EMBL/GenBank/DDBJ whole genome shotgun (WGS) entry which is preliminary data.</text>
</comment>
<evidence type="ECO:0000259" key="3">
    <source>
        <dbReference type="Pfam" id="PF02826"/>
    </source>
</evidence>
<evidence type="ECO:0000313" key="5">
    <source>
        <dbReference type="Proteomes" id="UP000221222"/>
    </source>
</evidence>
<sequence length="311" mass="35814">MIPFVSSCDKKLTNLWLKYLQNEINEYEIVLFEELSEYQKLACDVAIVANPNPLDIMQLKNLKWVQSLWAGVEKLLYDISNPSFKIVRMIDPILAKTMAETVLTWSLFLHKNMHLYGKQQKQKVWKQHLELLPEEKNILILGLGNLGLKSAKKLKENGFNVLGWSRSKKEIEGIKTYFGNEGLIQSLKNADIVVCLLPLTNQTKNLLNKQKLDLLHSNVSLINFARAPIVDYEYLSKKLDKSELSHAVLDVFYEEPLEKDSLLWENENITILPHISAPTNMKSASKIVSKHIIEYYEKGIIPIFVDIKKGY</sequence>
<dbReference type="PANTHER" id="PTHR43333">
    <property type="entry name" value="2-HACID_DH_C DOMAIN-CONTAINING PROTEIN"/>
    <property type="match status" value="1"/>
</dbReference>
<gene>
    <name evidence="4" type="ORF">CPU12_02525</name>
</gene>
<name>A0A2G1DL30_9BACT</name>
<dbReference type="EMBL" id="NXFY01000002">
    <property type="protein sequence ID" value="PHO19197.1"/>
    <property type="molecule type" value="Genomic_DNA"/>
</dbReference>
<keyword evidence="5" id="KW-1185">Reference proteome</keyword>
<feature type="domain" description="D-isomer specific 2-hydroxyacid dehydrogenase NAD-binding" evidence="3">
    <location>
        <begin position="107"/>
        <end position="276"/>
    </location>
</feature>
<keyword evidence="4" id="KW-0670">Pyruvate</keyword>
<dbReference type="PANTHER" id="PTHR43333:SF1">
    <property type="entry name" value="D-ISOMER SPECIFIC 2-HYDROXYACID DEHYDROGENASE NAD-BINDING DOMAIN-CONTAINING PROTEIN"/>
    <property type="match status" value="1"/>
</dbReference>
<dbReference type="SUPFAM" id="SSF51735">
    <property type="entry name" value="NAD(P)-binding Rossmann-fold domains"/>
    <property type="match status" value="1"/>
</dbReference>
<dbReference type="Proteomes" id="UP000221222">
    <property type="component" value="Unassembled WGS sequence"/>
</dbReference>
<proteinExistence type="predicted"/>
<evidence type="ECO:0000256" key="1">
    <source>
        <dbReference type="ARBA" id="ARBA00023002"/>
    </source>
</evidence>
<accession>A0A2G1DL30</accession>
<evidence type="ECO:0000256" key="2">
    <source>
        <dbReference type="ARBA" id="ARBA00023027"/>
    </source>
</evidence>
<dbReference type="GO" id="GO:0016491">
    <property type="term" value="F:oxidoreductase activity"/>
    <property type="evidence" value="ECO:0007669"/>
    <property type="project" value="UniProtKB-KW"/>
</dbReference>
<keyword evidence="2" id="KW-0520">NAD</keyword>
<dbReference type="AlphaFoldDB" id="A0A2G1DL30"/>
<dbReference type="InterPro" id="IPR036291">
    <property type="entry name" value="NAD(P)-bd_dom_sf"/>
</dbReference>